<comment type="caution">
    <text evidence="1">The sequence shown here is derived from an EMBL/GenBank/DDBJ whole genome shotgun (WGS) entry which is preliminary data.</text>
</comment>
<proteinExistence type="predicted"/>
<dbReference type="RefSeq" id="WP_190959927.1">
    <property type="nucleotide sequence ID" value="NZ_JACJTU010000084.1"/>
</dbReference>
<gene>
    <name evidence="1" type="ORF">H6H03_37160</name>
</gene>
<keyword evidence="2" id="KW-1185">Reference proteome</keyword>
<accession>A0ABR8KIN2</accession>
<evidence type="ECO:0000313" key="2">
    <source>
        <dbReference type="Proteomes" id="UP000637383"/>
    </source>
</evidence>
<dbReference type="EMBL" id="JACJTU010000084">
    <property type="protein sequence ID" value="MBD2739429.1"/>
    <property type="molecule type" value="Genomic_DNA"/>
</dbReference>
<sequence length="135" mass="15529">MLPLSIEKIAVSLFWSLANDEKTKKQVYNLGLKFFDSIQVATGNVNLHSPEEAVKIAISTCIRKDRENQARVAAFVTALYLQYEIERAAQIGGSLLNRFGKSWFPHIKDREIRFALKVDTELENYLYNQILNESY</sequence>
<reference evidence="1 2" key="1">
    <citation type="journal article" date="2020" name="ISME J.">
        <title>Comparative genomics reveals insights into cyanobacterial evolution and habitat adaptation.</title>
        <authorList>
            <person name="Chen M.Y."/>
            <person name="Teng W.K."/>
            <person name="Zhao L."/>
            <person name="Hu C.X."/>
            <person name="Zhou Y.K."/>
            <person name="Han B.P."/>
            <person name="Song L.R."/>
            <person name="Shu W.S."/>
        </authorList>
    </citation>
    <scope>NUCLEOTIDE SEQUENCE [LARGE SCALE GENOMIC DNA]</scope>
    <source>
        <strain evidence="1 2">FACHB-159</strain>
    </source>
</reference>
<organism evidence="1 2">
    <name type="scientific">Nostoc paludosum FACHB-159</name>
    <dbReference type="NCBI Taxonomy" id="2692908"/>
    <lineage>
        <taxon>Bacteria</taxon>
        <taxon>Bacillati</taxon>
        <taxon>Cyanobacteriota</taxon>
        <taxon>Cyanophyceae</taxon>
        <taxon>Nostocales</taxon>
        <taxon>Nostocaceae</taxon>
        <taxon>Nostoc</taxon>
    </lineage>
</organism>
<name>A0ABR8KIN2_9NOSO</name>
<protein>
    <submittedName>
        <fullName evidence="1">Uncharacterized protein</fullName>
    </submittedName>
</protein>
<evidence type="ECO:0000313" key="1">
    <source>
        <dbReference type="EMBL" id="MBD2739429.1"/>
    </source>
</evidence>
<dbReference type="Proteomes" id="UP000637383">
    <property type="component" value="Unassembled WGS sequence"/>
</dbReference>